<dbReference type="PANTHER" id="PTHR43065:SF42">
    <property type="entry name" value="TWO-COMPONENT SENSOR PPRA"/>
    <property type="match status" value="1"/>
</dbReference>
<dbReference type="PROSITE" id="PS50110">
    <property type="entry name" value="RESPONSE_REGULATORY"/>
    <property type="match status" value="1"/>
</dbReference>
<dbReference type="CDD" id="cd00082">
    <property type="entry name" value="HisKA"/>
    <property type="match status" value="1"/>
</dbReference>
<dbReference type="InterPro" id="IPR036097">
    <property type="entry name" value="HisK_dim/P_sf"/>
</dbReference>
<dbReference type="SUPFAM" id="SSF55874">
    <property type="entry name" value="ATPase domain of HSP90 chaperone/DNA topoisomerase II/histidine kinase"/>
    <property type="match status" value="1"/>
</dbReference>
<evidence type="ECO:0000256" key="4">
    <source>
        <dbReference type="PROSITE-ProRule" id="PRU00169"/>
    </source>
</evidence>
<dbReference type="CDD" id="cd00130">
    <property type="entry name" value="PAS"/>
    <property type="match status" value="2"/>
</dbReference>
<dbReference type="EC" id="2.7.13.3" evidence="2"/>
<evidence type="ECO:0000313" key="10">
    <source>
        <dbReference type="Proteomes" id="UP000553343"/>
    </source>
</evidence>
<dbReference type="Pfam" id="PF08448">
    <property type="entry name" value="PAS_4"/>
    <property type="match status" value="1"/>
</dbReference>
<evidence type="ECO:0000259" key="8">
    <source>
        <dbReference type="PROSITE" id="PS50113"/>
    </source>
</evidence>
<dbReference type="SMART" id="SM00388">
    <property type="entry name" value="HisKA"/>
    <property type="match status" value="1"/>
</dbReference>
<feature type="domain" description="PAC" evidence="8">
    <location>
        <begin position="180"/>
        <end position="232"/>
    </location>
</feature>
<dbReference type="InterPro" id="IPR000014">
    <property type="entry name" value="PAS"/>
</dbReference>
<dbReference type="InterPro" id="IPR013656">
    <property type="entry name" value="PAS_4"/>
</dbReference>
<dbReference type="AlphaFoldDB" id="A0A850T2H1"/>
<feature type="domain" description="PAS" evidence="7">
    <location>
        <begin position="110"/>
        <end position="167"/>
    </location>
</feature>
<evidence type="ECO:0000259" key="5">
    <source>
        <dbReference type="PROSITE" id="PS50109"/>
    </source>
</evidence>
<dbReference type="PROSITE" id="PS50109">
    <property type="entry name" value="HIS_KIN"/>
    <property type="match status" value="1"/>
</dbReference>
<dbReference type="Pfam" id="PF02518">
    <property type="entry name" value="HATPase_c"/>
    <property type="match status" value="1"/>
</dbReference>
<organism evidence="9 10">
    <name type="scientific">Desulfobacter latus</name>
    <dbReference type="NCBI Taxonomy" id="2292"/>
    <lineage>
        <taxon>Bacteria</taxon>
        <taxon>Pseudomonadati</taxon>
        <taxon>Thermodesulfobacteriota</taxon>
        <taxon>Desulfobacteria</taxon>
        <taxon>Desulfobacterales</taxon>
        <taxon>Desulfobacteraceae</taxon>
        <taxon>Desulfobacter</taxon>
    </lineage>
</organism>
<dbReference type="InterPro" id="IPR011006">
    <property type="entry name" value="CheY-like_superfamily"/>
</dbReference>
<feature type="modified residue" description="4-aspartylphosphate" evidence="4">
    <location>
        <position position="540"/>
    </location>
</feature>
<dbReference type="SUPFAM" id="SSF52172">
    <property type="entry name" value="CheY-like"/>
    <property type="match status" value="1"/>
</dbReference>
<dbReference type="PRINTS" id="PR00344">
    <property type="entry name" value="BCTRLSENSOR"/>
</dbReference>
<feature type="domain" description="PAS" evidence="7">
    <location>
        <begin position="4"/>
        <end position="39"/>
    </location>
</feature>
<dbReference type="PROSITE" id="PS50113">
    <property type="entry name" value="PAC"/>
    <property type="match status" value="1"/>
</dbReference>
<dbReference type="Pfam" id="PF00072">
    <property type="entry name" value="Response_reg"/>
    <property type="match status" value="1"/>
</dbReference>
<dbReference type="PROSITE" id="PS50112">
    <property type="entry name" value="PAS"/>
    <property type="match status" value="2"/>
</dbReference>
<feature type="domain" description="Response regulatory" evidence="6">
    <location>
        <begin position="489"/>
        <end position="605"/>
    </location>
</feature>
<dbReference type="RefSeq" id="WP_178367368.1">
    <property type="nucleotide sequence ID" value="NZ_JACADJ010000051.1"/>
</dbReference>
<evidence type="ECO:0000259" key="7">
    <source>
        <dbReference type="PROSITE" id="PS50112"/>
    </source>
</evidence>
<dbReference type="SUPFAM" id="SSF55785">
    <property type="entry name" value="PYP-like sensor domain (PAS domain)"/>
    <property type="match status" value="2"/>
</dbReference>
<keyword evidence="3 4" id="KW-0597">Phosphoprotein</keyword>
<dbReference type="GO" id="GO:0000155">
    <property type="term" value="F:phosphorelay sensor kinase activity"/>
    <property type="evidence" value="ECO:0007669"/>
    <property type="project" value="InterPro"/>
</dbReference>
<dbReference type="InterPro" id="IPR003661">
    <property type="entry name" value="HisK_dim/P_dom"/>
</dbReference>
<evidence type="ECO:0000259" key="6">
    <source>
        <dbReference type="PROSITE" id="PS50110"/>
    </source>
</evidence>
<gene>
    <name evidence="9" type="ORF">HXW94_13110</name>
</gene>
<dbReference type="Pfam" id="PF13188">
    <property type="entry name" value="PAS_8"/>
    <property type="match status" value="1"/>
</dbReference>
<dbReference type="InterPro" id="IPR001789">
    <property type="entry name" value="Sig_transdc_resp-reg_receiver"/>
</dbReference>
<dbReference type="SMART" id="SM00387">
    <property type="entry name" value="HATPase_c"/>
    <property type="match status" value="1"/>
</dbReference>
<dbReference type="InterPro" id="IPR035965">
    <property type="entry name" value="PAS-like_dom_sf"/>
</dbReference>
<dbReference type="InterPro" id="IPR003594">
    <property type="entry name" value="HATPase_dom"/>
</dbReference>
<dbReference type="InterPro" id="IPR000700">
    <property type="entry name" value="PAS-assoc_C"/>
</dbReference>
<feature type="domain" description="Histidine kinase" evidence="5">
    <location>
        <begin position="245"/>
        <end position="469"/>
    </location>
</feature>
<dbReference type="Gene3D" id="1.10.287.130">
    <property type="match status" value="1"/>
</dbReference>
<dbReference type="Pfam" id="PF00512">
    <property type="entry name" value="HisKA"/>
    <property type="match status" value="1"/>
</dbReference>
<dbReference type="NCBIfam" id="TIGR00229">
    <property type="entry name" value="sensory_box"/>
    <property type="match status" value="1"/>
</dbReference>
<dbReference type="Gene3D" id="3.30.450.20">
    <property type="entry name" value="PAS domain"/>
    <property type="match status" value="2"/>
</dbReference>
<evidence type="ECO:0000313" key="9">
    <source>
        <dbReference type="EMBL" id="NWH05913.1"/>
    </source>
</evidence>
<protein>
    <recommendedName>
        <fullName evidence="2">histidine kinase</fullName>
        <ecNumber evidence="2">2.7.13.3</ecNumber>
    </recommendedName>
</protein>
<evidence type="ECO:0000256" key="2">
    <source>
        <dbReference type="ARBA" id="ARBA00012438"/>
    </source>
</evidence>
<dbReference type="Proteomes" id="UP000553343">
    <property type="component" value="Unassembled WGS sequence"/>
</dbReference>
<dbReference type="SMART" id="SM00448">
    <property type="entry name" value="REC"/>
    <property type="match status" value="1"/>
</dbReference>
<dbReference type="PANTHER" id="PTHR43065">
    <property type="entry name" value="SENSOR HISTIDINE KINASE"/>
    <property type="match status" value="1"/>
</dbReference>
<dbReference type="InterPro" id="IPR036890">
    <property type="entry name" value="HATPase_C_sf"/>
</dbReference>
<dbReference type="InterPro" id="IPR004358">
    <property type="entry name" value="Sig_transdc_His_kin-like_C"/>
</dbReference>
<dbReference type="SUPFAM" id="SSF47384">
    <property type="entry name" value="Homodimeric domain of signal transducing histidine kinase"/>
    <property type="match status" value="1"/>
</dbReference>
<dbReference type="EMBL" id="JACADJ010000051">
    <property type="protein sequence ID" value="NWH05913.1"/>
    <property type="molecule type" value="Genomic_DNA"/>
</dbReference>
<dbReference type="SMART" id="SM00091">
    <property type="entry name" value="PAS"/>
    <property type="match status" value="2"/>
</dbReference>
<dbReference type="Gene3D" id="3.30.565.10">
    <property type="entry name" value="Histidine kinase-like ATPase, C-terminal domain"/>
    <property type="match status" value="1"/>
</dbReference>
<comment type="caution">
    <text evidence="9">The sequence shown here is derived from an EMBL/GenBank/DDBJ whole genome shotgun (WGS) entry which is preliminary data.</text>
</comment>
<name>A0A850T2H1_9BACT</name>
<dbReference type="Gene3D" id="3.40.50.2300">
    <property type="match status" value="1"/>
</dbReference>
<dbReference type="InterPro" id="IPR005467">
    <property type="entry name" value="His_kinase_dom"/>
</dbReference>
<evidence type="ECO:0000256" key="3">
    <source>
        <dbReference type="ARBA" id="ARBA00022553"/>
    </source>
</evidence>
<sequence length="609" mass="67100">MINDTKLFENIVEKSADGILVLDQKGTILYCNPEARRLLKNKDGKPEGKLFNFPVTSCGSTDLEIRSSTGDVLNIEMRVNQTVWENRHVYIASLRDISDRKKTENALEKSRLAWKKTFDAIDDSIAILDLDKRVLRVNKSAVKVFNKPLDEIVGRPCHELFGVYHGECADCSFKKTVEEKTSHIVEIKSADSQKIFRVNTLPMVDNQNHITGVVHITRDITEHKALGDQLRQAQKMESIGTLAGGIAHDFNNILSVIMGFTSLAMGNAKDNTDLQEDLEEVFQAAQRATDLVEQILAFSRRSETDLRPLKIRLVINEALKLLRSIIPTSIDFKIDLAKGLSPVMADPTQIHQIIMNLCTNAGHAMETAGGLLEVEMKQIEVGQNNSAQYHYLSPGQFIELRVCDTGSGIAPEHLDSIFDPYFTTKDLGEGTGLGLSVVHGIVKQYGGEIKVESQLGKGSCFSLYFPAVQTHAITPEQESEQCLPGGHGQILVVDDEPSITKMVSRMLSGNGYGITTENCSIEALNLLKKDPYAFDLVITDMTMPKITGDLLAQEISALRPELPVILMTGFSKQVSEKGGMPAGISALIMKPLSTPELLNTVSSLINPHD</sequence>
<keyword evidence="10" id="KW-1185">Reference proteome</keyword>
<dbReference type="CDD" id="cd00156">
    <property type="entry name" value="REC"/>
    <property type="match status" value="1"/>
</dbReference>
<reference evidence="9 10" key="1">
    <citation type="submission" date="2020-06" db="EMBL/GenBank/DDBJ databases">
        <title>High-quality draft genome of sulfate reducer Desulfobacter latus type strain AcrS2 isolated from marine sediment.</title>
        <authorList>
            <person name="Hoppe M."/>
            <person name="Larsen C.K."/>
            <person name="Marshall I.P.G."/>
            <person name="Schramm A."/>
            <person name="Marietou A.G."/>
        </authorList>
    </citation>
    <scope>NUCLEOTIDE SEQUENCE [LARGE SCALE GENOMIC DNA]</scope>
    <source>
        <strain evidence="9 10">AcRS2</strain>
    </source>
</reference>
<evidence type="ECO:0000256" key="1">
    <source>
        <dbReference type="ARBA" id="ARBA00000085"/>
    </source>
</evidence>
<accession>A0A850T2H1</accession>
<proteinExistence type="predicted"/>
<comment type="catalytic activity">
    <reaction evidence="1">
        <text>ATP + protein L-histidine = ADP + protein N-phospho-L-histidine.</text>
        <dbReference type="EC" id="2.7.13.3"/>
    </reaction>
</comment>